<name>A0A840NWH3_9ACTN</name>
<reference evidence="1 2" key="1">
    <citation type="submission" date="2020-08" db="EMBL/GenBank/DDBJ databases">
        <title>Genomic Encyclopedia of Type Strains, Phase IV (KMG-IV): sequencing the most valuable type-strain genomes for metagenomic binning, comparative biology and taxonomic classification.</title>
        <authorList>
            <person name="Goeker M."/>
        </authorList>
    </citation>
    <scope>NUCLEOTIDE SEQUENCE [LARGE SCALE GENOMIC DNA]</scope>
    <source>
        <strain evidence="1 2">DSM 45615</strain>
    </source>
</reference>
<accession>A0A840NWH3</accession>
<proteinExistence type="predicted"/>
<sequence>MANEYADLATLKLALKITDAERDDLLTAALAAASRAIDKKTGRRFWLDPSATARTYHPQGRVLRDERGDLLLIDDVGSATGLVVETGRGSTWSAVTGYETSPDNALTEERPITGLLLATGTWGTGTTRVRVSARWGWPAVPDEIAQATLLQAARLYRRKDSPEGVAGSGEWGLVRVPHLDPDVRALIEPYMLPGFA</sequence>
<dbReference type="Gene3D" id="1.10.3230.30">
    <property type="entry name" value="Phage gp6-like head-tail connector protein"/>
    <property type="match status" value="1"/>
</dbReference>
<evidence type="ECO:0000313" key="2">
    <source>
        <dbReference type="Proteomes" id="UP000578449"/>
    </source>
</evidence>
<dbReference type="EMBL" id="JACHGN010000001">
    <property type="protein sequence ID" value="MBB5130536.1"/>
    <property type="molecule type" value="Genomic_DNA"/>
</dbReference>
<protein>
    <recommendedName>
        <fullName evidence="3">Phage gp6-like head-tail connector protein</fullName>
    </recommendedName>
</protein>
<gene>
    <name evidence="1" type="ORF">HNP84_000224</name>
</gene>
<dbReference type="InterPro" id="IPR021146">
    <property type="entry name" value="Phage_gp6-like_head-tail"/>
</dbReference>
<dbReference type="AlphaFoldDB" id="A0A840NWH3"/>
<evidence type="ECO:0000313" key="1">
    <source>
        <dbReference type="EMBL" id="MBB5130536.1"/>
    </source>
</evidence>
<dbReference type="Proteomes" id="UP000578449">
    <property type="component" value="Unassembled WGS sequence"/>
</dbReference>
<dbReference type="RefSeq" id="WP_185047411.1">
    <property type="nucleotide sequence ID" value="NZ_BAABIX010000006.1"/>
</dbReference>
<keyword evidence="2" id="KW-1185">Reference proteome</keyword>
<comment type="caution">
    <text evidence="1">The sequence shown here is derived from an EMBL/GenBank/DDBJ whole genome shotgun (WGS) entry which is preliminary data.</text>
</comment>
<organism evidence="1 2">
    <name type="scientific">Thermocatellispora tengchongensis</name>
    <dbReference type="NCBI Taxonomy" id="1073253"/>
    <lineage>
        <taxon>Bacteria</taxon>
        <taxon>Bacillati</taxon>
        <taxon>Actinomycetota</taxon>
        <taxon>Actinomycetes</taxon>
        <taxon>Streptosporangiales</taxon>
        <taxon>Streptosporangiaceae</taxon>
        <taxon>Thermocatellispora</taxon>
    </lineage>
</organism>
<dbReference type="Pfam" id="PF05135">
    <property type="entry name" value="Phage_connect_1"/>
    <property type="match status" value="1"/>
</dbReference>
<evidence type="ECO:0008006" key="3">
    <source>
        <dbReference type="Google" id="ProtNLM"/>
    </source>
</evidence>